<dbReference type="Proteomes" id="UP000004995">
    <property type="component" value="Unassembled WGS sequence"/>
</dbReference>
<reference evidence="2 4" key="1">
    <citation type="journal article" date="2012" name="Nat. Biotechnol.">
        <title>Reference genome sequence of the model plant Setaria.</title>
        <authorList>
            <person name="Bennetzen J.L."/>
            <person name="Schmutz J."/>
            <person name="Wang H."/>
            <person name="Percifield R."/>
            <person name="Hawkins J."/>
            <person name="Pontaroli A.C."/>
            <person name="Estep M."/>
            <person name="Feng L."/>
            <person name="Vaughn J.N."/>
            <person name="Grimwood J."/>
            <person name="Jenkins J."/>
            <person name="Barry K."/>
            <person name="Lindquist E."/>
            <person name="Hellsten U."/>
            <person name="Deshpande S."/>
            <person name="Wang X."/>
            <person name="Wu X."/>
            <person name="Mitros T."/>
            <person name="Triplett J."/>
            <person name="Yang X."/>
            <person name="Ye C.Y."/>
            <person name="Mauro-Herrera M."/>
            <person name="Wang L."/>
            <person name="Li P."/>
            <person name="Sharma M."/>
            <person name="Sharma R."/>
            <person name="Ronald P.C."/>
            <person name="Panaud O."/>
            <person name="Kellogg E.A."/>
            <person name="Brutnell T.P."/>
            <person name="Doust A.N."/>
            <person name="Tuskan G.A."/>
            <person name="Rokhsar D."/>
            <person name="Devos K.M."/>
        </authorList>
    </citation>
    <scope>NUCLEOTIDE SEQUENCE [LARGE SCALE GENOMIC DNA]</scope>
    <source>
        <strain evidence="4">cv. Yugu1</strain>
        <strain evidence="2">Yugu1</strain>
    </source>
</reference>
<evidence type="ECO:0000313" key="2">
    <source>
        <dbReference type="EMBL" id="RCV44412.1"/>
    </source>
</evidence>
<evidence type="ECO:0000313" key="4">
    <source>
        <dbReference type="Proteomes" id="UP000004995"/>
    </source>
</evidence>
<reference evidence="2" key="2">
    <citation type="submission" date="2015-07" db="EMBL/GenBank/DDBJ databases">
        <authorList>
            <person name="Noorani M."/>
        </authorList>
    </citation>
    <scope>NUCLEOTIDE SEQUENCE</scope>
    <source>
        <strain evidence="2">Yugu1</strain>
    </source>
</reference>
<dbReference type="HOGENOM" id="CLU_2214584_0_0_1"/>
<name>K4AGZ5_SETIT</name>
<dbReference type="EMBL" id="AGNK02005942">
    <property type="status" value="NOT_ANNOTATED_CDS"/>
    <property type="molecule type" value="Genomic_DNA"/>
</dbReference>
<feature type="region of interest" description="Disordered" evidence="1">
    <location>
        <begin position="47"/>
        <end position="67"/>
    </location>
</feature>
<evidence type="ECO:0000256" key="1">
    <source>
        <dbReference type="SAM" id="MobiDB-lite"/>
    </source>
</evidence>
<dbReference type="EMBL" id="CM003536">
    <property type="protein sequence ID" value="RCV44412.1"/>
    <property type="molecule type" value="Genomic_DNA"/>
</dbReference>
<keyword evidence="4" id="KW-1185">Reference proteome</keyword>
<protein>
    <submittedName>
        <fullName evidence="2 3">Uncharacterized protein</fullName>
    </submittedName>
</protein>
<dbReference type="AlphaFoldDB" id="K4AGZ5"/>
<accession>K4AGZ5</accession>
<organism evidence="2">
    <name type="scientific">Setaria italica</name>
    <name type="common">Foxtail millet</name>
    <name type="synonym">Panicum italicum</name>
    <dbReference type="NCBI Taxonomy" id="4555"/>
    <lineage>
        <taxon>Eukaryota</taxon>
        <taxon>Viridiplantae</taxon>
        <taxon>Streptophyta</taxon>
        <taxon>Embryophyta</taxon>
        <taxon>Tracheophyta</taxon>
        <taxon>Spermatophyta</taxon>
        <taxon>Magnoliopsida</taxon>
        <taxon>Liliopsida</taxon>
        <taxon>Poales</taxon>
        <taxon>Poaceae</taxon>
        <taxon>PACMAD clade</taxon>
        <taxon>Panicoideae</taxon>
        <taxon>Panicodae</taxon>
        <taxon>Paniceae</taxon>
        <taxon>Cenchrinae</taxon>
        <taxon>Setaria</taxon>
    </lineage>
</organism>
<gene>
    <name evidence="2" type="ORF">SETIT_9G371800v2</name>
</gene>
<sequence length="107" mass="11832">MKFGMTRIQKFTNSIHLKDLASIFILLPNFQLSKSLTAYHGSGHSTTVLSPHRQSGHGLTIPRKAGDPSVSQRLCQLLLPTTGDTDRRTVLKSQKTVGSPQLFFILN</sequence>
<dbReference type="EnsemblPlants" id="KQK90501">
    <property type="protein sequence ID" value="KQK90501"/>
    <property type="gene ID" value="SETIT_038152mg"/>
</dbReference>
<dbReference type="Gramene" id="KQK90501">
    <property type="protein sequence ID" value="KQK90501"/>
    <property type="gene ID" value="SETIT_038152mg"/>
</dbReference>
<evidence type="ECO:0000313" key="3">
    <source>
        <dbReference type="EnsemblPlants" id="KQK90501"/>
    </source>
</evidence>
<reference evidence="3" key="3">
    <citation type="submission" date="2018-08" db="UniProtKB">
        <authorList>
            <consortium name="EnsemblPlants"/>
        </authorList>
    </citation>
    <scope>IDENTIFICATION</scope>
    <source>
        <strain evidence="3">Yugu1</strain>
    </source>
</reference>
<dbReference type="OMA" id="GMTRIQK"/>
<proteinExistence type="predicted"/>